<proteinExistence type="predicted"/>
<gene>
    <name evidence="2" type="ORF">DXD04_02765</name>
</gene>
<evidence type="ECO:0000313" key="3">
    <source>
        <dbReference type="Proteomes" id="UP000260862"/>
    </source>
</evidence>
<organism evidence="2 3">
    <name type="scientific">Phocaeicola plebeius</name>
    <dbReference type="NCBI Taxonomy" id="310297"/>
    <lineage>
        <taxon>Bacteria</taxon>
        <taxon>Pseudomonadati</taxon>
        <taxon>Bacteroidota</taxon>
        <taxon>Bacteroidia</taxon>
        <taxon>Bacteroidales</taxon>
        <taxon>Bacteroidaceae</taxon>
        <taxon>Phocaeicola</taxon>
    </lineage>
</organism>
<dbReference type="PROSITE" id="PS51257">
    <property type="entry name" value="PROKAR_LIPOPROTEIN"/>
    <property type="match status" value="1"/>
</dbReference>
<evidence type="ECO:0000259" key="1">
    <source>
        <dbReference type="Pfam" id="PF13201"/>
    </source>
</evidence>
<dbReference type="InterPro" id="IPR027840">
    <property type="entry name" value="DUF4493"/>
</dbReference>
<evidence type="ECO:0000313" key="2">
    <source>
        <dbReference type="EMBL" id="RGK57770.1"/>
    </source>
</evidence>
<dbReference type="InterPro" id="IPR003961">
    <property type="entry name" value="FN3_dom"/>
</dbReference>
<keyword evidence="3" id="KW-1185">Reference proteome</keyword>
<dbReference type="Pfam" id="PF13201">
    <property type="entry name" value="PCMD"/>
    <property type="match status" value="1"/>
</dbReference>
<dbReference type="AlphaFoldDB" id="A0A3E4N697"/>
<dbReference type="Gene3D" id="2.60.120.890">
    <property type="entry name" value="BT2081, beta-jelly-roll domain"/>
    <property type="match status" value="1"/>
</dbReference>
<dbReference type="EMBL" id="QSQT01000003">
    <property type="protein sequence ID" value="RGK57770.1"/>
    <property type="molecule type" value="Genomic_DNA"/>
</dbReference>
<comment type="caution">
    <text evidence="2">The sequence shown here is derived from an EMBL/GenBank/DDBJ whole genome shotgun (WGS) entry which is preliminary data.</text>
</comment>
<name>A0A3E4N697_9BACT</name>
<dbReference type="Proteomes" id="UP000260862">
    <property type="component" value="Unassembled WGS sequence"/>
</dbReference>
<sequence length="746" mass="82449">MHSKIWKVMKRIFLIIGIISSLCACRQENRYLSEGEGALNLQVTVGEAVEVVSRASLGNEEIEALKNDCKVRIYEGNKLIRKYSSWSSVPEKIDLSAGTDYRVRVVAGDSVSASFDKKFYEGIETFSVLDGQTTSVKVNCNIVNTLVKVNFSEDMKAYLASGTVTVSVDATDGALDYSWSEKEQDSYVGYYMLPSGKEYLTCVFSATTKTGKKITQTDKIESAKASTLYTLNYELSSEEPERPTDEGGVFFSLKVDETPLYKQEEEIGIYRRPVIRVMSGDEEISTDSPWFLSLNSSVSPKVIMTGSSALKTASVAGTLLEKLGFSGAIDLFSSESVGALQQKGITLTFPEEAQGRQIVMDWGSSWNKLLKEETVYSLGYVLTDEQGKQCELDWQIVVSDMNAQAVEIPRFETWADRTVFYGEVIEGHTSEAGTVYSFQYRKKGEEAWSQNIPAVLSGQTIKSDVLKGLTPGTTYEYRILEDTKISNIVCEVTTEEASVLPNSGFENWSGDVPKLIYGSGETMFWDSGNHGSQKVSRNVTTPDATVRHSGNYSAKLSSIYASMLGIGQFAAGNIFIGQYLDTQMDGLTGHGVLGLGRPFASRPLALRGYIRYISGNVDKGGDKIANGTQDKGIIYVALTDGEGEEFNGTRWSFVIKTKESKFFDKNGANVVAYGDKIWEASTEGEGMHEFIIPFEYKSMERIPNRIMLVAAASQFGDYFQGSTGSVMWLDDLELIYEESKLPENLR</sequence>
<reference evidence="2 3" key="1">
    <citation type="submission" date="2018-08" db="EMBL/GenBank/DDBJ databases">
        <title>A genome reference for cultivated species of the human gut microbiota.</title>
        <authorList>
            <person name="Zou Y."/>
            <person name="Xue W."/>
            <person name="Luo G."/>
        </authorList>
    </citation>
    <scope>NUCLEOTIDE SEQUENCE [LARGE SCALE GENOMIC DNA]</scope>
    <source>
        <strain evidence="2 3">TF10-3AC</strain>
    </source>
</reference>
<feature type="domain" description="Putative carbohydrate metabolism" evidence="1">
    <location>
        <begin position="520"/>
        <end position="735"/>
    </location>
</feature>
<dbReference type="CDD" id="cd00063">
    <property type="entry name" value="FN3"/>
    <property type="match status" value="1"/>
</dbReference>
<dbReference type="InterPro" id="IPR025112">
    <property type="entry name" value="PCMD"/>
</dbReference>
<accession>A0A3E4N697</accession>
<dbReference type="Pfam" id="PF14900">
    <property type="entry name" value="DUF4493"/>
    <property type="match status" value="1"/>
</dbReference>
<dbReference type="InterPro" id="IPR038653">
    <property type="entry name" value="Put_CMD_sf"/>
</dbReference>
<protein>
    <submittedName>
        <fullName evidence="2">DUF4493 domain-containing protein</fullName>
    </submittedName>
</protein>